<keyword evidence="1" id="KW-0472">Membrane</keyword>
<dbReference type="AlphaFoldDB" id="A0A1B0B8M7"/>
<keyword evidence="3" id="KW-1185">Reference proteome</keyword>
<evidence type="ECO:0000256" key="1">
    <source>
        <dbReference type="SAM" id="Phobius"/>
    </source>
</evidence>
<keyword evidence="1" id="KW-0812">Transmembrane</keyword>
<feature type="transmembrane region" description="Helical" evidence="1">
    <location>
        <begin position="80"/>
        <end position="104"/>
    </location>
</feature>
<name>A0A1B0B8M7_9MUSC</name>
<dbReference type="VEuPathDB" id="VectorBase:GPPI022374"/>
<proteinExistence type="predicted"/>
<reference evidence="3" key="1">
    <citation type="submission" date="2015-01" db="EMBL/GenBank/DDBJ databases">
        <authorList>
            <person name="Aksoy S."/>
            <person name="Warren W."/>
            <person name="Wilson R.K."/>
        </authorList>
    </citation>
    <scope>NUCLEOTIDE SEQUENCE [LARGE SCALE GENOMIC DNA]</scope>
    <source>
        <strain evidence="3">IAEA</strain>
    </source>
</reference>
<protein>
    <submittedName>
        <fullName evidence="2">Uncharacterized protein</fullName>
    </submittedName>
</protein>
<dbReference type="Proteomes" id="UP000092460">
    <property type="component" value="Unassembled WGS sequence"/>
</dbReference>
<dbReference type="EnsemblMetazoa" id="GPPI022374-RA">
    <property type="protein sequence ID" value="GPPI022374-PA"/>
    <property type="gene ID" value="GPPI022374"/>
</dbReference>
<sequence length="113" mass="12758">MLQIRQAKPIRYRTTRTIRGPVSSEVDAANTSSKTHTLSQCSLNKGTRQLRVFLRTRLCTHLSTGLTDHLRSALLYHNNMLAFVLWFCDFLLVLVVTVNIYIILGCHSAGKIA</sequence>
<reference evidence="2" key="2">
    <citation type="submission" date="2020-05" db="UniProtKB">
        <authorList>
            <consortium name="EnsemblMetazoa"/>
        </authorList>
    </citation>
    <scope>IDENTIFICATION</scope>
    <source>
        <strain evidence="2">IAEA</strain>
    </source>
</reference>
<organism evidence="2 3">
    <name type="scientific">Glossina palpalis gambiensis</name>
    <dbReference type="NCBI Taxonomy" id="67801"/>
    <lineage>
        <taxon>Eukaryota</taxon>
        <taxon>Metazoa</taxon>
        <taxon>Ecdysozoa</taxon>
        <taxon>Arthropoda</taxon>
        <taxon>Hexapoda</taxon>
        <taxon>Insecta</taxon>
        <taxon>Pterygota</taxon>
        <taxon>Neoptera</taxon>
        <taxon>Endopterygota</taxon>
        <taxon>Diptera</taxon>
        <taxon>Brachycera</taxon>
        <taxon>Muscomorpha</taxon>
        <taxon>Hippoboscoidea</taxon>
        <taxon>Glossinidae</taxon>
        <taxon>Glossina</taxon>
    </lineage>
</organism>
<accession>A0A1B0B8M7</accession>
<evidence type="ECO:0000313" key="3">
    <source>
        <dbReference type="Proteomes" id="UP000092460"/>
    </source>
</evidence>
<keyword evidence="1" id="KW-1133">Transmembrane helix</keyword>
<evidence type="ECO:0000313" key="2">
    <source>
        <dbReference type="EnsemblMetazoa" id="GPPI022374-PA"/>
    </source>
</evidence>
<dbReference type="EMBL" id="JXJN01009986">
    <property type="status" value="NOT_ANNOTATED_CDS"/>
    <property type="molecule type" value="Genomic_DNA"/>
</dbReference>